<dbReference type="GO" id="GO:0016747">
    <property type="term" value="F:acyltransferase activity, transferring groups other than amino-acyl groups"/>
    <property type="evidence" value="ECO:0007669"/>
    <property type="project" value="InterPro"/>
</dbReference>
<keyword evidence="5" id="KW-1185">Reference proteome</keyword>
<dbReference type="EMBL" id="FOBB01000003">
    <property type="protein sequence ID" value="SEM14644.1"/>
    <property type="molecule type" value="Genomic_DNA"/>
</dbReference>
<evidence type="ECO:0000259" key="3">
    <source>
        <dbReference type="PROSITE" id="PS51186"/>
    </source>
</evidence>
<evidence type="ECO:0000313" key="5">
    <source>
        <dbReference type="Proteomes" id="UP000198984"/>
    </source>
</evidence>
<dbReference type="Pfam" id="PF13673">
    <property type="entry name" value="Acetyltransf_10"/>
    <property type="match status" value="1"/>
</dbReference>
<gene>
    <name evidence="4" type="ORF">SAMN04488505_103507</name>
</gene>
<sequence>MNLLVKSATTADIPLIQELTEKIWRPTYKDILTPAQIEYMLDMMYSTPALTKQMTELQHHFLLLYDDATPIGFASYSTLDTPGIYKLHKIYVHGNYQGKGVGKFFINTVADRVKAAGAQILELDVNRENKARFFYEKQGFSILKNKDTDIGNGYLMTDYVMQKPL</sequence>
<evidence type="ECO:0000256" key="2">
    <source>
        <dbReference type="ARBA" id="ARBA00023315"/>
    </source>
</evidence>
<dbReference type="STRING" id="573321.SAMN04488505_103507"/>
<dbReference type="PANTHER" id="PTHR43877">
    <property type="entry name" value="AMINOALKYLPHOSPHONATE N-ACETYLTRANSFERASE-RELATED-RELATED"/>
    <property type="match status" value="1"/>
</dbReference>
<dbReference type="RefSeq" id="WP_089913410.1">
    <property type="nucleotide sequence ID" value="NZ_FOBB01000003.1"/>
</dbReference>
<proteinExistence type="predicted"/>
<organism evidence="4 5">
    <name type="scientific">Chitinophaga rupis</name>
    <dbReference type="NCBI Taxonomy" id="573321"/>
    <lineage>
        <taxon>Bacteria</taxon>
        <taxon>Pseudomonadati</taxon>
        <taxon>Bacteroidota</taxon>
        <taxon>Chitinophagia</taxon>
        <taxon>Chitinophagales</taxon>
        <taxon>Chitinophagaceae</taxon>
        <taxon>Chitinophaga</taxon>
    </lineage>
</organism>
<dbReference type="InterPro" id="IPR050832">
    <property type="entry name" value="Bact_Acetyltransf"/>
</dbReference>
<accession>A0A1H7W007</accession>
<dbReference type="OrthoDB" id="9800604at2"/>
<keyword evidence="4" id="KW-0689">Ribosomal protein</keyword>
<dbReference type="AlphaFoldDB" id="A0A1H7W007"/>
<dbReference type="InterPro" id="IPR016181">
    <property type="entry name" value="Acyl_CoA_acyltransferase"/>
</dbReference>
<dbReference type="PROSITE" id="PS51186">
    <property type="entry name" value="GNAT"/>
    <property type="match status" value="1"/>
</dbReference>
<reference evidence="4 5" key="1">
    <citation type="submission" date="2016-10" db="EMBL/GenBank/DDBJ databases">
        <authorList>
            <person name="de Groot N.N."/>
        </authorList>
    </citation>
    <scope>NUCLEOTIDE SEQUENCE [LARGE SCALE GENOMIC DNA]</scope>
    <source>
        <strain evidence="4 5">DSM 21039</strain>
    </source>
</reference>
<dbReference type="SUPFAM" id="SSF55729">
    <property type="entry name" value="Acyl-CoA N-acyltransferases (Nat)"/>
    <property type="match status" value="1"/>
</dbReference>
<feature type="domain" description="N-acetyltransferase" evidence="3">
    <location>
        <begin position="3"/>
        <end position="165"/>
    </location>
</feature>
<evidence type="ECO:0000256" key="1">
    <source>
        <dbReference type="ARBA" id="ARBA00022679"/>
    </source>
</evidence>
<name>A0A1H7W007_9BACT</name>
<dbReference type="Proteomes" id="UP000198984">
    <property type="component" value="Unassembled WGS sequence"/>
</dbReference>
<keyword evidence="2" id="KW-0012">Acyltransferase</keyword>
<dbReference type="Gene3D" id="3.40.630.30">
    <property type="match status" value="1"/>
</dbReference>
<dbReference type="InterPro" id="IPR000182">
    <property type="entry name" value="GNAT_dom"/>
</dbReference>
<keyword evidence="1" id="KW-0808">Transferase</keyword>
<dbReference type="GO" id="GO:0005840">
    <property type="term" value="C:ribosome"/>
    <property type="evidence" value="ECO:0007669"/>
    <property type="project" value="UniProtKB-KW"/>
</dbReference>
<keyword evidence="4" id="KW-0687">Ribonucleoprotein</keyword>
<evidence type="ECO:0000313" key="4">
    <source>
        <dbReference type="EMBL" id="SEM14644.1"/>
    </source>
</evidence>
<dbReference type="CDD" id="cd04301">
    <property type="entry name" value="NAT_SF"/>
    <property type="match status" value="1"/>
</dbReference>
<protein>
    <submittedName>
        <fullName evidence="4">Ribosomal protein S18 acetylase RimI</fullName>
    </submittedName>
</protein>